<dbReference type="CDD" id="cd18809">
    <property type="entry name" value="SF1_C_RecD"/>
    <property type="match status" value="1"/>
</dbReference>
<evidence type="ECO:0000256" key="11">
    <source>
        <dbReference type="ARBA" id="ARBA00023242"/>
    </source>
</evidence>
<dbReference type="GO" id="GO:0005524">
    <property type="term" value="F:ATP binding"/>
    <property type="evidence" value="ECO:0007669"/>
    <property type="project" value="UniProtKB-UniRule"/>
</dbReference>
<evidence type="ECO:0000256" key="8">
    <source>
        <dbReference type="ARBA" id="ARBA00023172"/>
    </source>
</evidence>
<comment type="subcellular location">
    <subcellularLocation>
        <location evidence="12">Nucleus</location>
    </subcellularLocation>
    <subcellularLocation>
        <location evidence="12">Mitochondrion</location>
    </subcellularLocation>
</comment>
<dbReference type="GO" id="GO:0016787">
    <property type="term" value="F:hydrolase activity"/>
    <property type="evidence" value="ECO:0007669"/>
    <property type="project" value="UniProtKB-KW"/>
</dbReference>
<comment type="caution">
    <text evidence="12">Lacks conserved residue(s) required for the propagation of feature annotation.</text>
</comment>
<evidence type="ECO:0000256" key="6">
    <source>
        <dbReference type="ARBA" id="ARBA00023125"/>
    </source>
</evidence>
<evidence type="ECO:0000259" key="13">
    <source>
        <dbReference type="SMART" id="SM00382"/>
    </source>
</evidence>
<organism evidence="14 15">
    <name type="scientific">Varroa destructor</name>
    <name type="common">Honeybee mite</name>
    <dbReference type="NCBI Taxonomy" id="109461"/>
    <lineage>
        <taxon>Eukaryota</taxon>
        <taxon>Metazoa</taxon>
        <taxon>Ecdysozoa</taxon>
        <taxon>Arthropoda</taxon>
        <taxon>Chelicerata</taxon>
        <taxon>Arachnida</taxon>
        <taxon>Acari</taxon>
        <taxon>Parasitiformes</taxon>
        <taxon>Mesostigmata</taxon>
        <taxon>Gamasina</taxon>
        <taxon>Dermanyssoidea</taxon>
        <taxon>Varroidae</taxon>
        <taxon>Varroa</taxon>
    </lineage>
</organism>
<keyword evidence="7 12" id="KW-0496">Mitochondrion</keyword>
<dbReference type="Proteomes" id="UP000594260">
    <property type="component" value="Unplaced"/>
</dbReference>
<evidence type="ECO:0000256" key="3">
    <source>
        <dbReference type="ARBA" id="ARBA00022801"/>
    </source>
</evidence>
<sequence>MRYTMALRIEANPISGSCIVEKLHADGSIASRQSFRNVTASICRNALKDVMVRIEAQKMAKLLILPIVSDNVTIHRKFVKDGKMTLAFKKQLIRVMFSNCAASTLSTFVKMLIIKTTVITPDRPKIALREKQLQQNQGIENISPLLVTRGGALVRKGGASPLKTPNSKRIRTISANDKENCGPVGRMLHAMPISLSKEQREVLALVKSGASIFFTGSAGTGKTFLLRRIISSLSPNSTFVTASTGIAASHLGGSTVHSFAGIGFGGATVSSLAEKTRKSPAMTNWKRCRHLIIDEISLLDGTYFEKLEAVARILKNTDKPFGGIQVILSGDFFQLPPVSKTGQRKFVFQTKCWNDVINKIYELKEVHRQKDRQFVSILQEIRMGSLLLNFRCSDDSAKTLISTVLNKVDGDGILATKLSTHNVDVDALNEQFFRRLPGETKVFKSSDSVESMKIFLDSHLPIQDVLRLKVGAQVMLVKNTKVADGLANGSRGVVTGFDKVGLPIVKFRRGITTSIGPEKWTITGSGGASFSRKQIPLKLAWAMSIHKSQGLTLDAVEISLAKVFESGQAYVALSRASSLQGLKVLDFKPSAVRADPQVIEFYSRISRNGA</sequence>
<protein>
    <recommendedName>
        <fullName evidence="12">ATP-dependent DNA helicase PIF1</fullName>
        <ecNumber evidence="12">5.6.2.3</ecNumber>
    </recommendedName>
    <alternativeName>
        <fullName evidence="12">DNA 5'-3' helicase PIF1</fullName>
    </alternativeName>
    <alternativeName>
        <fullName evidence="12">DNA repair and recombination helicase PIF1</fullName>
    </alternativeName>
</protein>
<dbReference type="EnsemblMetazoa" id="XM_022801039">
    <property type="protein sequence ID" value="XP_022656774"/>
    <property type="gene ID" value="LOC111248556"/>
</dbReference>
<keyword evidence="4 12" id="KW-0347">Helicase</keyword>
<dbReference type="InterPro" id="IPR057437">
    <property type="entry name" value="PIF1/LRR1_PH"/>
</dbReference>
<comment type="function">
    <text evidence="12">DNA-dependent ATPase and 5'-3' DNA helicase required for the maintenance of both mitochondrial and nuclear genome stability.</text>
</comment>
<dbReference type="GO" id="GO:0000723">
    <property type="term" value="P:telomere maintenance"/>
    <property type="evidence" value="ECO:0007669"/>
    <property type="project" value="InterPro"/>
</dbReference>
<comment type="subunit">
    <text evidence="12">Monomer.</text>
</comment>
<dbReference type="InterPro" id="IPR027417">
    <property type="entry name" value="P-loop_NTPase"/>
</dbReference>
<dbReference type="FunCoup" id="A0A7M7JT16">
    <property type="interactions" value="498"/>
</dbReference>
<dbReference type="GO" id="GO:0006310">
    <property type="term" value="P:DNA recombination"/>
    <property type="evidence" value="ECO:0007669"/>
    <property type="project" value="UniProtKB-UniRule"/>
</dbReference>
<dbReference type="InterPro" id="IPR003593">
    <property type="entry name" value="AAA+_ATPase"/>
</dbReference>
<comment type="catalytic activity">
    <reaction evidence="12">
        <text>ATP + H2O = ADP + phosphate + H(+)</text>
        <dbReference type="Rhea" id="RHEA:13065"/>
        <dbReference type="ChEBI" id="CHEBI:15377"/>
        <dbReference type="ChEBI" id="CHEBI:15378"/>
        <dbReference type="ChEBI" id="CHEBI:30616"/>
        <dbReference type="ChEBI" id="CHEBI:43474"/>
        <dbReference type="ChEBI" id="CHEBI:456216"/>
        <dbReference type="EC" id="5.6.2.3"/>
    </reaction>
</comment>
<evidence type="ECO:0000256" key="7">
    <source>
        <dbReference type="ARBA" id="ARBA00023128"/>
    </source>
</evidence>
<evidence type="ECO:0000256" key="1">
    <source>
        <dbReference type="ARBA" id="ARBA00022741"/>
    </source>
</evidence>
<evidence type="ECO:0000313" key="14">
    <source>
        <dbReference type="EnsemblMetazoa" id="XP_022656774"/>
    </source>
</evidence>
<dbReference type="HAMAP" id="MF_03176">
    <property type="entry name" value="PIF1"/>
    <property type="match status" value="1"/>
</dbReference>
<dbReference type="InterPro" id="IPR010285">
    <property type="entry name" value="DNA_helicase_pif1-like_DEAD"/>
</dbReference>
<proteinExistence type="inferred from homology"/>
<dbReference type="FunFam" id="3.40.50.300:FF:003367">
    <property type="entry name" value="ATP-dependent DNA helicase PIF1"/>
    <property type="match status" value="1"/>
</dbReference>
<evidence type="ECO:0000256" key="5">
    <source>
        <dbReference type="ARBA" id="ARBA00022840"/>
    </source>
</evidence>
<dbReference type="GO" id="GO:0043139">
    <property type="term" value="F:5'-3' DNA helicase activity"/>
    <property type="evidence" value="ECO:0007669"/>
    <property type="project" value="UniProtKB-UniRule"/>
</dbReference>
<dbReference type="PANTHER" id="PTHR47642:SF7">
    <property type="entry name" value="ATP-DEPENDENT DNA HELICASE PIF1"/>
    <property type="match status" value="1"/>
</dbReference>
<accession>A0A7M7JT16</accession>
<name>A0A7M7JT16_VARDE</name>
<dbReference type="InParanoid" id="A0A7M7JT16"/>
<evidence type="ECO:0000256" key="10">
    <source>
        <dbReference type="ARBA" id="ARBA00023235"/>
    </source>
</evidence>
<keyword evidence="15" id="KW-1185">Reference proteome</keyword>
<dbReference type="Pfam" id="PF05970">
    <property type="entry name" value="PIF1"/>
    <property type="match status" value="1"/>
</dbReference>
<dbReference type="EC" id="5.6.2.3" evidence="12"/>
<dbReference type="InterPro" id="IPR051055">
    <property type="entry name" value="PIF1_helicase"/>
</dbReference>
<dbReference type="GO" id="GO:0005739">
    <property type="term" value="C:mitochondrion"/>
    <property type="evidence" value="ECO:0007669"/>
    <property type="project" value="UniProtKB-SubCell"/>
</dbReference>
<evidence type="ECO:0000256" key="9">
    <source>
        <dbReference type="ARBA" id="ARBA00023204"/>
    </source>
</evidence>
<keyword evidence="2 12" id="KW-0227">DNA damage</keyword>
<evidence type="ECO:0000256" key="4">
    <source>
        <dbReference type="ARBA" id="ARBA00022806"/>
    </source>
</evidence>
<comment type="similarity">
    <text evidence="12">Belongs to the helicase family. PIF1 subfamily.</text>
</comment>
<dbReference type="AlphaFoldDB" id="A0A7M7JT16"/>
<evidence type="ECO:0000256" key="12">
    <source>
        <dbReference type="HAMAP-Rule" id="MF_03176"/>
    </source>
</evidence>
<keyword evidence="9 12" id="KW-0234">DNA repair</keyword>
<keyword evidence="6 12" id="KW-0238">DNA-binding</keyword>
<gene>
    <name evidence="12" type="primary">PIF1</name>
</gene>
<dbReference type="GO" id="GO:0003677">
    <property type="term" value="F:DNA binding"/>
    <property type="evidence" value="ECO:0007669"/>
    <property type="project" value="UniProtKB-KW"/>
</dbReference>
<reference evidence="14" key="1">
    <citation type="submission" date="2021-01" db="UniProtKB">
        <authorList>
            <consortium name="EnsemblMetazoa"/>
        </authorList>
    </citation>
    <scope>IDENTIFICATION</scope>
</reference>
<keyword evidence="11 12" id="KW-0539">Nucleus</keyword>
<dbReference type="CDD" id="cd18037">
    <property type="entry name" value="DEXSc_Pif1_like"/>
    <property type="match status" value="1"/>
</dbReference>
<dbReference type="OrthoDB" id="6415621at2759"/>
<dbReference type="Pfam" id="PF25344">
    <property type="entry name" value="PH_LRR1"/>
    <property type="match status" value="1"/>
</dbReference>
<dbReference type="InterPro" id="IPR048293">
    <property type="entry name" value="PIF1_RRM3_pfh1"/>
</dbReference>
<dbReference type="SMART" id="SM00382">
    <property type="entry name" value="AAA"/>
    <property type="match status" value="1"/>
</dbReference>
<dbReference type="PANTHER" id="PTHR47642">
    <property type="entry name" value="ATP-DEPENDENT DNA HELICASE"/>
    <property type="match status" value="1"/>
</dbReference>
<dbReference type="GO" id="GO:0005634">
    <property type="term" value="C:nucleus"/>
    <property type="evidence" value="ECO:0007669"/>
    <property type="project" value="UniProtKB-SubCell"/>
</dbReference>
<dbReference type="Pfam" id="PF21530">
    <property type="entry name" value="Pif1_2B_dom"/>
    <property type="match status" value="1"/>
</dbReference>
<keyword evidence="5 12" id="KW-0067">ATP-binding</keyword>
<evidence type="ECO:0000256" key="2">
    <source>
        <dbReference type="ARBA" id="ARBA00022763"/>
    </source>
</evidence>
<comment type="cofactor">
    <cofactor evidence="12">
        <name>Mg(2+)</name>
        <dbReference type="ChEBI" id="CHEBI:18420"/>
    </cofactor>
</comment>
<keyword evidence="1 12" id="KW-0547">Nucleotide-binding</keyword>
<dbReference type="OMA" id="SSAWESC"/>
<keyword evidence="8 12" id="KW-0233">DNA recombination</keyword>
<evidence type="ECO:0000313" key="15">
    <source>
        <dbReference type="Proteomes" id="UP000594260"/>
    </source>
</evidence>
<dbReference type="Gene3D" id="3.40.50.300">
    <property type="entry name" value="P-loop containing nucleotide triphosphate hydrolases"/>
    <property type="match status" value="2"/>
</dbReference>
<dbReference type="GO" id="GO:0006281">
    <property type="term" value="P:DNA repair"/>
    <property type="evidence" value="ECO:0007669"/>
    <property type="project" value="UniProtKB-UniRule"/>
</dbReference>
<feature type="domain" description="AAA+ ATPase" evidence="13">
    <location>
        <begin position="208"/>
        <end position="352"/>
    </location>
</feature>
<dbReference type="InterPro" id="IPR049163">
    <property type="entry name" value="Pif1-like_2B_dom"/>
</dbReference>
<keyword evidence="10 12" id="KW-0413">Isomerase</keyword>
<keyword evidence="3 12" id="KW-0378">Hydrolase</keyword>
<dbReference type="SUPFAM" id="SSF52540">
    <property type="entry name" value="P-loop containing nucleoside triphosphate hydrolases"/>
    <property type="match status" value="2"/>
</dbReference>